<proteinExistence type="predicted"/>
<gene>
    <name evidence="1" type="ORF">ENS31_05590</name>
</gene>
<comment type="caution">
    <text evidence="1">The sequence shown here is derived from an EMBL/GenBank/DDBJ whole genome shotgun (WGS) entry which is preliminary data.</text>
</comment>
<organism evidence="1">
    <name type="scientific">Ignavibacterium album</name>
    <dbReference type="NCBI Taxonomy" id="591197"/>
    <lineage>
        <taxon>Bacteria</taxon>
        <taxon>Pseudomonadati</taxon>
        <taxon>Ignavibacteriota</taxon>
        <taxon>Ignavibacteria</taxon>
        <taxon>Ignavibacteriales</taxon>
        <taxon>Ignavibacteriaceae</taxon>
        <taxon>Ignavibacterium</taxon>
    </lineage>
</organism>
<accession>A0A7V3E768</accession>
<reference evidence="1" key="1">
    <citation type="journal article" date="2020" name="mSystems">
        <title>Genome- and Community-Level Interaction Insights into Carbon Utilization and Element Cycling Functions of Hydrothermarchaeota in Hydrothermal Sediment.</title>
        <authorList>
            <person name="Zhou Z."/>
            <person name="Liu Y."/>
            <person name="Xu W."/>
            <person name="Pan J."/>
            <person name="Luo Z.H."/>
            <person name="Li M."/>
        </authorList>
    </citation>
    <scope>NUCLEOTIDE SEQUENCE [LARGE SCALE GENOMIC DNA]</scope>
    <source>
        <strain evidence="1">SpSt-479</strain>
    </source>
</reference>
<dbReference type="AlphaFoldDB" id="A0A7V3E768"/>
<evidence type="ECO:0000313" key="1">
    <source>
        <dbReference type="EMBL" id="HFI90993.1"/>
    </source>
</evidence>
<dbReference type="EMBL" id="DSUJ01000008">
    <property type="protein sequence ID" value="HFI90993.1"/>
    <property type="molecule type" value="Genomic_DNA"/>
</dbReference>
<name>A0A7V3E768_9BACT</name>
<sequence>MKTFPRKLSNAELNLLLLLLPENKPGFSKYRKLINEYYLIGEGRFGEGNCFLGKPGDEVELEISSSPILTSGLIKTDKVTFEISINEVQDEKIEFSISPYPDENEVYKVEKVITLSDWLPGQKSPDGNRVKLFPIDGINYILAIAPVEHKIWLYERSSGINYPIPVSNFYNELLRLKRETRNEVYKNPNKLFDDLESFEESEIILAFLLYCKYKRRFNFDYLMDKFLTEPKKKKSLFSFFRRK</sequence>
<protein>
    <submittedName>
        <fullName evidence="1">Uncharacterized protein</fullName>
    </submittedName>
</protein>